<dbReference type="GO" id="GO:0009986">
    <property type="term" value="C:cell surface"/>
    <property type="evidence" value="ECO:0007669"/>
    <property type="project" value="TreeGrafter"/>
</dbReference>
<evidence type="ECO:0000313" key="14">
    <source>
        <dbReference type="Proteomes" id="UP000177622"/>
    </source>
</evidence>
<evidence type="ECO:0000313" key="13">
    <source>
        <dbReference type="EMBL" id="OGE56841.1"/>
    </source>
</evidence>
<evidence type="ECO:0000256" key="4">
    <source>
        <dbReference type="ARBA" id="ARBA00023001"/>
    </source>
</evidence>
<protein>
    <recommendedName>
        <fullName evidence="9">Endo-beta-1,4-mannanase F</fullName>
    </recommendedName>
</protein>
<evidence type="ECO:0000256" key="8">
    <source>
        <dbReference type="ARBA" id="ARBA00023326"/>
    </source>
</evidence>
<dbReference type="PANTHER" id="PTHR31297">
    <property type="entry name" value="GLUCAN ENDO-1,6-BETA-GLUCOSIDASE B"/>
    <property type="match status" value="1"/>
</dbReference>
<dbReference type="STRING" id="1835702.A0A1F5LV97"/>
<organism evidence="13 14">
    <name type="scientific">Penicillium arizonense</name>
    <dbReference type="NCBI Taxonomy" id="1835702"/>
    <lineage>
        <taxon>Eukaryota</taxon>
        <taxon>Fungi</taxon>
        <taxon>Dikarya</taxon>
        <taxon>Ascomycota</taxon>
        <taxon>Pezizomycotina</taxon>
        <taxon>Eurotiomycetes</taxon>
        <taxon>Eurotiomycetidae</taxon>
        <taxon>Eurotiales</taxon>
        <taxon>Aspergillaceae</taxon>
        <taxon>Penicillium</taxon>
    </lineage>
</organism>
<dbReference type="InterPro" id="IPR035971">
    <property type="entry name" value="CBD_sf"/>
</dbReference>
<dbReference type="GO" id="GO:0030245">
    <property type="term" value="P:cellulose catabolic process"/>
    <property type="evidence" value="ECO:0007669"/>
    <property type="project" value="UniProtKB-KW"/>
</dbReference>
<accession>A0A1F5LV97</accession>
<dbReference type="Proteomes" id="UP000177622">
    <property type="component" value="Unassembled WGS sequence"/>
</dbReference>
<evidence type="ECO:0000256" key="11">
    <source>
        <dbReference type="SAM" id="SignalP"/>
    </source>
</evidence>
<dbReference type="PANTHER" id="PTHR31297:SF41">
    <property type="entry name" value="ENDOGLUCANASE, PUTATIVE (AFU_ORTHOLOGUE AFUA_5G01830)-RELATED"/>
    <property type="match status" value="1"/>
</dbReference>
<dbReference type="FunFam" id="3.20.20.80:FF:000152">
    <property type="entry name" value="Extracellular endoglucanase"/>
    <property type="match status" value="1"/>
</dbReference>
<dbReference type="GO" id="GO:0071555">
    <property type="term" value="P:cell wall organization"/>
    <property type="evidence" value="ECO:0007669"/>
    <property type="project" value="UniProtKB-KW"/>
</dbReference>
<dbReference type="PROSITE" id="PS51164">
    <property type="entry name" value="CBM1_2"/>
    <property type="match status" value="1"/>
</dbReference>
<evidence type="ECO:0000256" key="6">
    <source>
        <dbReference type="ARBA" id="ARBA00023295"/>
    </source>
</evidence>
<evidence type="ECO:0000259" key="12">
    <source>
        <dbReference type="PROSITE" id="PS51164"/>
    </source>
</evidence>
<dbReference type="InterPro" id="IPR014756">
    <property type="entry name" value="Ig_E-set"/>
</dbReference>
<dbReference type="GO" id="GO:0030248">
    <property type="term" value="F:cellulose binding"/>
    <property type="evidence" value="ECO:0007669"/>
    <property type="project" value="InterPro"/>
</dbReference>
<dbReference type="InterPro" id="IPR001547">
    <property type="entry name" value="Glyco_hydro_5"/>
</dbReference>
<dbReference type="InterPro" id="IPR017853">
    <property type="entry name" value="GH"/>
</dbReference>
<evidence type="ECO:0000256" key="2">
    <source>
        <dbReference type="ARBA" id="ARBA00022729"/>
    </source>
</evidence>
<dbReference type="Pfam" id="PF03442">
    <property type="entry name" value="CBM_X2"/>
    <property type="match status" value="1"/>
</dbReference>
<dbReference type="InterPro" id="IPR000254">
    <property type="entry name" value="CBD"/>
</dbReference>
<dbReference type="InterPro" id="IPR013783">
    <property type="entry name" value="Ig-like_fold"/>
</dbReference>
<dbReference type="SUPFAM" id="SSF51445">
    <property type="entry name" value="(Trans)glycosidases"/>
    <property type="match status" value="1"/>
</dbReference>
<evidence type="ECO:0000256" key="5">
    <source>
        <dbReference type="ARBA" id="ARBA00023277"/>
    </source>
</evidence>
<dbReference type="SMART" id="SM00236">
    <property type="entry name" value="fCBD"/>
    <property type="match status" value="1"/>
</dbReference>
<name>A0A1F5LV97_PENAI</name>
<evidence type="ECO:0000256" key="1">
    <source>
        <dbReference type="ARBA" id="ARBA00005641"/>
    </source>
</evidence>
<dbReference type="GeneID" id="34572001"/>
<comment type="caution">
    <text evidence="13">The sequence shown here is derived from an EMBL/GenBank/DDBJ whole genome shotgun (WGS) entry which is preliminary data.</text>
</comment>
<dbReference type="AlphaFoldDB" id="A0A1F5LV97"/>
<keyword evidence="5" id="KW-0119">Carbohydrate metabolism</keyword>
<evidence type="ECO:0000256" key="7">
    <source>
        <dbReference type="ARBA" id="ARBA00023316"/>
    </source>
</evidence>
<reference evidence="13 14" key="1">
    <citation type="journal article" date="2016" name="Sci. Rep.">
        <title>Penicillium arizonense, a new, genome sequenced fungal species, reveals a high chemical diversity in secreted metabolites.</title>
        <authorList>
            <person name="Grijseels S."/>
            <person name="Nielsen J.C."/>
            <person name="Randelovic M."/>
            <person name="Nielsen J."/>
            <person name="Nielsen K.F."/>
            <person name="Workman M."/>
            <person name="Frisvad J.C."/>
        </authorList>
    </citation>
    <scope>NUCLEOTIDE SEQUENCE [LARGE SCALE GENOMIC DNA]</scope>
    <source>
        <strain evidence="13 14">CBS 141311</strain>
    </source>
</reference>
<dbReference type="GO" id="GO:0005978">
    <property type="term" value="P:glycogen biosynthetic process"/>
    <property type="evidence" value="ECO:0007669"/>
    <property type="project" value="UniProtKB-UniPathway"/>
</dbReference>
<feature type="domain" description="CBM1" evidence="12">
    <location>
        <begin position="18"/>
        <end position="55"/>
    </location>
</feature>
<dbReference type="OrthoDB" id="412536at2759"/>
<keyword evidence="14" id="KW-1185">Reference proteome</keyword>
<dbReference type="Pfam" id="PF00150">
    <property type="entry name" value="Cellulase"/>
    <property type="match status" value="1"/>
</dbReference>
<dbReference type="Gene3D" id="3.20.20.80">
    <property type="entry name" value="Glycosidases"/>
    <property type="match status" value="1"/>
</dbReference>
<dbReference type="InterPro" id="IPR050386">
    <property type="entry name" value="Glycosyl_hydrolase_5"/>
</dbReference>
<keyword evidence="7" id="KW-0961">Cell wall biogenesis/degradation</keyword>
<keyword evidence="4" id="KW-0136">Cellulose degradation</keyword>
<gene>
    <name evidence="13" type="ORF">PENARI_c002G01938</name>
</gene>
<feature type="chain" id="PRO_5009519905" description="Endo-beta-1,4-mannanase F" evidence="11">
    <location>
        <begin position="19"/>
        <end position="646"/>
    </location>
</feature>
<comment type="similarity">
    <text evidence="1 10">Belongs to the glycosyl hydrolase 5 (cellulase A) family.</text>
</comment>
<keyword evidence="6 10" id="KW-0326">Glycosidase</keyword>
<feature type="signal peptide" evidence="11">
    <location>
        <begin position="1"/>
        <end position="18"/>
    </location>
</feature>
<keyword evidence="3 10" id="KW-0378">Hydrolase</keyword>
<dbReference type="GO" id="GO:0008422">
    <property type="term" value="F:beta-glucosidase activity"/>
    <property type="evidence" value="ECO:0007669"/>
    <property type="project" value="TreeGrafter"/>
</dbReference>
<dbReference type="EMBL" id="LXJU01000002">
    <property type="protein sequence ID" value="OGE56841.1"/>
    <property type="molecule type" value="Genomic_DNA"/>
</dbReference>
<dbReference type="UniPathway" id="UPA00164"/>
<dbReference type="Pfam" id="PF00734">
    <property type="entry name" value="CBM_1"/>
    <property type="match status" value="1"/>
</dbReference>
<evidence type="ECO:0000256" key="10">
    <source>
        <dbReference type="RuleBase" id="RU361153"/>
    </source>
</evidence>
<evidence type="ECO:0000256" key="3">
    <source>
        <dbReference type="ARBA" id="ARBA00022801"/>
    </source>
</evidence>
<sequence>MQILILGALVGLVRLAQAQVGGYGQCGGNGYSGSTSCTAGYVCASQNACTTSSSTTTAAAVTTTSTTKAITTTLITTTKTTAQTATATASSSGAATCTGAFSSISASNFISSLHPGWNLGNTLDAVPDEGSWNNAAVVASTFDTVKTAGFRSVRIPVTWAYHFTGSSPDWTVDPTWLQRVSDVVDMVVSRGLYAIVNVHHDSWIWADVTQSGANLTMIEEKFYRLWYQIGTKLACKSSLVAFEPINEPPCNTATDGAEINKLNKIFLQAINDAGGFNSQRVVTLNGGGQDSVKTSQWFVAPTGFSNPYAIQFHYYSPYDFIFSAWGKTIWGSDSDKATVQTDFQLLRNNFTNVPILLGEYDASPTNTEPAARWKYVDFLIKTALKLDISCVLWDNGLDHLDRTASTWRDTNSISMITKSTASTANSLPDSTEDSSATTQSSSAYIFHQYGTAVAAYTLPFIFNGNTLSSISDSAGSTLVSGTDYSVSGANIVFTASYLSKHLSATTAPGLIATLTLKFSGGASSPVVKIVQWKTPTLSSTSAVASSVSGSDLSIPITWGGLPTIAAVKALTKSGTYLVDDWTVYLGPIQQARTTYSGQYNWDSSNVILTSSVISSVISAGQSTVFTFEFFPRDNGVVNAVNFTLTV</sequence>
<dbReference type="SUPFAM" id="SSF57180">
    <property type="entry name" value="Cellulose-binding domain"/>
    <property type="match status" value="1"/>
</dbReference>
<evidence type="ECO:0000256" key="9">
    <source>
        <dbReference type="ARBA" id="ARBA00033295"/>
    </source>
</evidence>
<dbReference type="FunFam" id="2.60.40.10:FF:002413">
    <property type="entry name" value="Extracellular endoglucanase, putative"/>
    <property type="match status" value="1"/>
</dbReference>
<keyword evidence="2 11" id="KW-0732">Signal</keyword>
<dbReference type="GO" id="GO:0005576">
    <property type="term" value="C:extracellular region"/>
    <property type="evidence" value="ECO:0007669"/>
    <property type="project" value="InterPro"/>
</dbReference>
<dbReference type="InterPro" id="IPR005102">
    <property type="entry name" value="Carbo-bd_X2"/>
</dbReference>
<dbReference type="Gene3D" id="2.60.40.10">
    <property type="entry name" value="Immunoglobulins"/>
    <property type="match status" value="1"/>
</dbReference>
<proteinExistence type="inferred from homology"/>
<dbReference type="RefSeq" id="XP_022492268.1">
    <property type="nucleotide sequence ID" value="XM_022627267.1"/>
</dbReference>
<dbReference type="SUPFAM" id="SSF81296">
    <property type="entry name" value="E set domains"/>
    <property type="match status" value="1"/>
</dbReference>
<keyword evidence="8" id="KW-0624">Polysaccharide degradation</keyword>